<evidence type="ECO:0000256" key="6">
    <source>
        <dbReference type="HAMAP-Rule" id="MF_01848"/>
    </source>
</evidence>
<dbReference type="InterPro" id="IPR029063">
    <property type="entry name" value="SAM-dependent_MTases_sf"/>
</dbReference>
<comment type="subcellular location">
    <subcellularLocation>
        <location evidence="6">Cytoplasm</location>
    </subcellularLocation>
</comment>
<feature type="region of interest" description="Disordered" evidence="7">
    <location>
        <begin position="200"/>
        <end position="232"/>
    </location>
</feature>
<evidence type="ECO:0000313" key="8">
    <source>
        <dbReference type="EMBL" id="MBG8554588.1"/>
    </source>
</evidence>
<dbReference type="GO" id="GO:0052907">
    <property type="term" value="F:23S rRNA (adenine(1618)-N(6))-methyltransferase activity"/>
    <property type="evidence" value="ECO:0007669"/>
    <property type="project" value="UniProtKB-EC"/>
</dbReference>
<keyword evidence="1 6" id="KW-0963">Cytoplasm</keyword>
<keyword evidence="2 6" id="KW-0698">rRNA processing</keyword>
<evidence type="ECO:0000256" key="1">
    <source>
        <dbReference type="ARBA" id="ARBA00022490"/>
    </source>
</evidence>
<reference evidence="8 9" key="1">
    <citation type="submission" date="2020-11" db="EMBL/GenBank/DDBJ databases">
        <title>Hymenobacter sp.</title>
        <authorList>
            <person name="Kim M.K."/>
        </authorList>
    </citation>
    <scope>NUCLEOTIDE SEQUENCE [LARGE SCALE GENOMIC DNA]</scope>
    <source>
        <strain evidence="8 9">BT594</strain>
    </source>
</reference>
<keyword evidence="5 6" id="KW-0949">S-adenosyl-L-methionine</keyword>
<accession>A0ABS0L381</accession>
<dbReference type="EMBL" id="JADWYK010000007">
    <property type="protein sequence ID" value="MBG8554588.1"/>
    <property type="molecule type" value="Genomic_DNA"/>
</dbReference>
<dbReference type="PANTHER" id="PTHR13393:SF0">
    <property type="entry name" value="RNA N6-ADENOSINE-METHYLTRANSFERASE METTL16"/>
    <property type="match status" value="1"/>
</dbReference>
<keyword evidence="4 6" id="KW-0808">Transferase</keyword>
<dbReference type="Gene3D" id="3.40.50.150">
    <property type="entry name" value="Vaccinia Virus protein VP39"/>
    <property type="match status" value="1"/>
</dbReference>
<evidence type="ECO:0000256" key="2">
    <source>
        <dbReference type="ARBA" id="ARBA00022552"/>
    </source>
</evidence>
<protein>
    <recommendedName>
        <fullName evidence="6">Ribosomal RNA large subunit methyltransferase F</fullName>
        <ecNumber evidence="6">2.1.1.181</ecNumber>
    </recommendedName>
    <alternativeName>
        <fullName evidence="6">23S rRNA mA1618 methyltransferase</fullName>
    </alternativeName>
    <alternativeName>
        <fullName evidence="6">rRNA adenine N-6-methyltransferase</fullName>
    </alternativeName>
</protein>
<comment type="catalytic activity">
    <reaction evidence="6">
        <text>adenosine(1618) in 23S rRNA + S-adenosyl-L-methionine = N(6)-methyladenosine(1618) in 23S rRNA + S-adenosyl-L-homocysteine + H(+)</text>
        <dbReference type="Rhea" id="RHEA:16497"/>
        <dbReference type="Rhea" id="RHEA-COMP:10229"/>
        <dbReference type="Rhea" id="RHEA-COMP:10231"/>
        <dbReference type="ChEBI" id="CHEBI:15378"/>
        <dbReference type="ChEBI" id="CHEBI:57856"/>
        <dbReference type="ChEBI" id="CHEBI:59789"/>
        <dbReference type="ChEBI" id="CHEBI:74411"/>
        <dbReference type="ChEBI" id="CHEBI:74449"/>
        <dbReference type="EC" id="2.1.1.181"/>
    </reaction>
</comment>
<dbReference type="EC" id="2.1.1.181" evidence="6"/>
<dbReference type="InterPro" id="IPR016909">
    <property type="entry name" value="rRNA_lsu_MeTfrase_F"/>
</dbReference>
<dbReference type="Proteomes" id="UP000601099">
    <property type="component" value="Unassembled WGS sequence"/>
</dbReference>
<comment type="function">
    <text evidence="6">Specifically methylates the adenine in position 1618 of 23S rRNA.</text>
</comment>
<name>A0ABS0L381_9BACT</name>
<dbReference type="InterPro" id="IPR010286">
    <property type="entry name" value="METTL16/RlmF"/>
</dbReference>
<sequence length="328" mass="36412">MSQLPHDPAPEKEGLHPRNRHRGQYDFARLSQVMPELAPFVAVNQYQTTTIDFANPAAVKALNKALLKQFYNVPNWDIPAGYLTPPIPGRADYVHYAADLLASVNEGVVPTGRMVRVLDVGVGANCIYPIIGHREYGWKFVGSDVDPAAVRMARQIAASNPSLAGAVEVRLQPKSTDIFSGMVKPNEFFDLTLCNPPFHGSPAEAEAAGQRKERNLGTARTAPSTPNFGGQSSELWYPGGEATFLWRMAEESALNRHNFFWFTTLVSKKETLPGLYKSLKKLQATDVRTIPMTQGHKISRLVAWTFLDAEQQQAWRTKRWGAQPPSQV</sequence>
<dbReference type="Pfam" id="PF05971">
    <property type="entry name" value="Methyltransf_10"/>
    <property type="match status" value="1"/>
</dbReference>
<dbReference type="CDD" id="cd02440">
    <property type="entry name" value="AdoMet_MTases"/>
    <property type="match status" value="1"/>
</dbReference>
<keyword evidence="3 6" id="KW-0489">Methyltransferase</keyword>
<evidence type="ECO:0000256" key="4">
    <source>
        <dbReference type="ARBA" id="ARBA00022679"/>
    </source>
</evidence>
<dbReference type="PIRSF" id="PIRSF029038">
    <property type="entry name" value="Mtase_YbiN_prd"/>
    <property type="match status" value="1"/>
</dbReference>
<comment type="similarity">
    <text evidence="6">Belongs to the methyltransferase superfamily. METTL16/RlmF family.</text>
</comment>
<evidence type="ECO:0000256" key="5">
    <source>
        <dbReference type="ARBA" id="ARBA00022691"/>
    </source>
</evidence>
<dbReference type="RefSeq" id="WP_196955601.1">
    <property type="nucleotide sequence ID" value="NZ_JADWYK010000007.1"/>
</dbReference>
<comment type="caution">
    <text evidence="8">The sequence shown here is derived from an EMBL/GenBank/DDBJ whole genome shotgun (WGS) entry which is preliminary data.</text>
</comment>
<evidence type="ECO:0000256" key="7">
    <source>
        <dbReference type="SAM" id="MobiDB-lite"/>
    </source>
</evidence>
<dbReference type="HAMAP" id="MF_01848">
    <property type="entry name" value="23SrRNA_methyltr_F"/>
    <property type="match status" value="1"/>
</dbReference>
<dbReference type="NCBIfam" id="NF008725">
    <property type="entry name" value="PRK11727.1"/>
    <property type="match status" value="1"/>
</dbReference>
<evidence type="ECO:0000313" key="9">
    <source>
        <dbReference type="Proteomes" id="UP000601099"/>
    </source>
</evidence>
<organism evidence="8 9">
    <name type="scientific">Hymenobacter guriensis</name>
    <dbReference type="NCBI Taxonomy" id="2793065"/>
    <lineage>
        <taxon>Bacteria</taxon>
        <taxon>Pseudomonadati</taxon>
        <taxon>Bacteroidota</taxon>
        <taxon>Cytophagia</taxon>
        <taxon>Cytophagales</taxon>
        <taxon>Hymenobacteraceae</taxon>
        <taxon>Hymenobacter</taxon>
    </lineage>
</organism>
<feature type="compositionally biased region" description="Polar residues" evidence="7">
    <location>
        <begin position="221"/>
        <end position="232"/>
    </location>
</feature>
<dbReference type="PANTHER" id="PTHR13393">
    <property type="entry name" value="SAM-DEPENDENT METHYLTRANSFERASE"/>
    <property type="match status" value="1"/>
</dbReference>
<evidence type="ECO:0000256" key="3">
    <source>
        <dbReference type="ARBA" id="ARBA00022603"/>
    </source>
</evidence>
<dbReference type="SUPFAM" id="SSF53335">
    <property type="entry name" value="S-adenosyl-L-methionine-dependent methyltransferases"/>
    <property type="match status" value="1"/>
</dbReference>
<gene>
    <name evidence="6 8" type="primary">rlmF</name>
    <name evidence="8" type="ORF">I5L79_13605</name>
</gene>
<proteinExistence type="inferred from homology"/>
<keyword evidence="9" id="KW-1185">Reference proteome</keyword>